<evidence type="ECO:0000313" key="2">
    <source>
        <dbReference type="Proteomes" id="UP000074410"/>
    </source>
</evidence>
<accession>A0A147JAF6</accession>
<protein>
    <recommendedName>
        <fullName evidence="3">Peptidase A2 domain-containing protein</fullName>
    </recommendedName>
</protein>
<organism evidence="1 2">
    <name type="scientific">Sphingomonas sanguinis</name>
    <dbReference type="NCBI Taxonomy" id="33051"/>
    <lineage>
        <taxon>Bacteria</taxon>
        <taxon>Pseudomonadati</taxon>
        <taxon>Pseudomonadota</taxon>
        <taxon>Alphaproteobacteria</taxon>
        <taxon>Sphingomonadales</taxon>
        <taxon>Sphingomonadaceae</taxon>
        <taxon>Sphingomonas</taxon>
    </lineage>
</organism>
<evidence type="ECO:0000313" key="1">
    <source>
        <dbReference type="EMBL" id="KTW14887.1"/>
    </source>
</evidence>
<proteinExistence type="predicted"/>
<evidence type="ECO:0008006" key="3">
    <source>
        <dbReference type="Google" id="ProtNLM"/>
    </source>
</evidence>
<reference evidence="1 2" key="1">
    <citation type="journal article" date="2016" name="Front. Microbiol.">
        <title>Genomic Resource of Rice Seed Associated Bacteria.</title>
        <authorList>
            <person name="Midha S."/>
            <person name="Bansal K."/>
            <person name="Sharma S."/>
            <person name="Kumar N."/>
            <person name="Patil P.P."/>
            <person name="Chaudhry V."/>
            <person name="Patil P.B."/>
        </authorList>
    </citation>
    <scope>NUCLEOTIDE SEQUENCE [LARGE SCALE GENOMIC DNA]</scope>
    <source>
        <strain evidence="1 2">NS258</strain>
    </source>
</reference>
<dbReference type="PATRIC" id="fig|33051.5.peg.2206"/>
<comment type="caution">
    <text evidence="1">The sequence shown here is derived from an EMBL/GenBank/DDBJ whole genome shotgun (WGS) entry which is preliminary data.</text>
</comment>
<dbReference type="EMBL" id="LDTC01000044">
    <property type="protein sequence ID" value="KTW14887.1"/>
    <property type="molecule type" value="Genomic_DNA"/>
</dbReference>
<gene>
    <name evidence="1" type="ORF">NS258_06230</name>
</gene>
<sequence length="214" mass="22602">MAVDEIACMPAVRRCTPERHPDHVAMLGIGFGRQHDHQPGATPDRNPLLNIAQPKGLPHRYVVTRYGIRLGTADTDFIMVKLVRDASGTDWSAPPACISLGEGQPACGTVLVDTGITGMFLTMPPDRLASIDGTPTIPSGTPVSIDLTPGNSAAPLKFAFVTGASADPAAPSRITLAGIGRRPTFVNTGAHILNRLDCLYDADAGLVGYRPVRQ</sequence>
<name>A0A147JAF6_9SPHN</name>
<dbReference type="AlphaFoldDB" id="A0A147JAF6"/>
<dbReference type="Proteomes" id="UP000074410">
    <property type="component" value="Unassembled WGS sequence"/>
</dbReference>